<reference evidence="13" key="2">
    <citation type="submission" date="2023-07" db="EMBL/GenBank/DDBJ databases">
        <authorList>
            <person name="de Witt J."/>
        </authorList>
    </citation>
    <scope>NUCLEOTIDE SEQUENCE [LARGE SCALE GENOMIC DNA]</scope>
    <source>
        <strain evidence="13">FZJ</strain>
    </source>
</reference>
<evidence type="ECO:0000256" key="7">
    <source>
        <dbReference type="ARBA" id="ARBA00023237"/>
    </source>
</evidence>
<dbReference type="EMBL" id="JAVRDO010000004">
    <property type="protein sequence ID" value="MDX9687199.1"/>
    <property type="molecule type" value="Genomic_DNA"/>
</dbReference>
<feature type="compositionally biased region" description="Basic and acidic residues" evidence="8">
    <location>
        <begin position="472"/>
        <end position="490"/>
    </location>
</feature>
<keyword evidence="3" id="KW-0813">Transport</keyword>
<evidence type="ECO:0000256" key="3">
    <source>
        <dbReference type="ARBA" id="ARBA00022448"/>
    </source>
</evidence>
<evidence type="ECO:0000256" key="1">
    <source>
        <dbReference type="ARBA" id="ARBA00004442"/>
    </source>
</evidence>
<comment type="subcellular location">
    <subcellularLocation>
        <location evidence="1">Cell outer membrane</location>
    </subcellularLocation>
</comment>
<dbReference type="GO" id="GO:0015562">
    <property type="term" value="F:efflux transmembrane transporter activity"/>
    <property type="evidence" value="ECO:0007669"/>
    <property type="project" value="InterPro"/>
</dbReference>
<feature type="chain" id="PRO_5043145541" evidence="9">
    <location>
        <begin position="21"/>
        <end position="490"/>
    </location>
</feature>
<keyword evidence="7" id="KW-0998">Cell outer membrane</keyword>
<feature type="region of interest" description="Disordered" evidence="8">
    <location>
        <begin position="456"/>
        <end position="490"/>
    </location>
</feature>
<dbReference type="RefSeq" id="WP_090536601.1">
    <property type="nucleotide sequence ID" value="NZ_FOYD01000001.1"/>
</dbReference>
<dbReference type="AlphaFoldDB" id="A0A1I6A1H6"/>
<comment type="similarity">
    <text evidence="2">Belongs to the outer membrane factor (OMF) (TC 1.B.17) family.</text>
</comment>
<sequence length="490" mass="54374">MFRPIYLAVVLAGASGSALAQSDLMTIYQEALLNSADLAAAEADALARQEILPQAKAQLLPNIGLGAGVARERVDVEGAGSDSYSTHYYQASLTQPLFRADRWFNYQAAKSQSEQARVEFSATQQQLILDVAQAYFNVLRASDNLATAKAEEAAFERQLEQARERFEVGLAARTDVLEAQAGYDAARATRITATTNLDVSYQALTRLTNRDHPELLGMSHELPILAPVPGDMQQWVDTAAAQNLSLQAYRLAIDSASESLRSSRAGYAPAVDAFIRYSDNHGGARLGGMPGQIAGDTELTQFGVEMTLPLFTGGATTSRVRESTYRLSQAEQAREAELRRVVERTRNLFRTVTSSVEEVEARRQSIVSSKAALDATQTGYEVGTRNVVDVLDAQRNLYRSVRDYNNARYNYIIDNLSLKQAAGTLSPQDLEDLSAWLKADYNPDRDFIPPFTEEEQRQLNLNDRPRAPARIQRNEWSDQQELQERMRTSF</sequence>
<keyword evidence="5" id="KW-0812">Transmembrane</keyword>
<name>A0A1I6A1H6_9GAMM</name>
<dbReference type="EMBL" id="FOYD01000001">
    <property type="protein sequence ID" value="SFQ62614.1"/>
    <property type="molecule type" value="Genomic_DNA"/>
</dbReference>
<evidence type="ECO:0000313" key="11">
    <source>
        <dbReference type="EMBL" id="SFQ62614.1"/>
    </source>
</evidence>
<dbReference type="GO" id="GO:0009279">
    <property type="term" value="C:cell outer membrane"/>
    <property type="evidence" value="ECO:0007669"/>
    <property type="project" value="UniProtKB-SubCell"/>
</dbReference>
<evidence type="ECO:0000256" key="8">
    <source>
        <dbReference type="SAM" id="MobiDB-lite"/>
    </source>
</evidence>
<feature type="signal peptide" evidence="9">
    <location>
        <begin position="1"/>
        <end position="20"/>
    </location>
</feature>
<dbReference type="PANTHER" id="PTHR30026:SF20">
    <property type="entry name" value="OUTER MEMBRANE PROTEIN TOLC"/>
    <property type="match status" value="1"/>
</dbReference>
<dbReference type="PANTHER" id="PTHR30026">
    <property type="entry name" value="OUTER MEMBRANE PROTEIN TOLC"/>
    <property type="match status" value="1"/>
</dbReference>
<accession>A0A1I6A1H6</accession>
<evidence type="ECO:0000313" key="10">
    <source>
        <dbReference type="EMBL" id="MDX9687199.1"/>
    </source>
</evidence>
<organism evidence="11 12">
    <name type="scientific">Halopseudomonas formosensis</name>
    <dbReference type="NCBI Taxonomy" id="1002526"/>
    <lineage>
        <taxon>Bacteria</taxon>
        <taxon>Pseudomonadati</taxon>
        <taxon>Pseudomonadota</taxon>
        <taxon>Gammaproteobacteria</taxon>
        <taxon>Pseudomonadales</taxon>
        <taxon>Pseudomonadaceae</taxon>
        <taxon>Halopseudomonas</taxon>
    </lineage>
</organism>
<dbReference type="InterPro" id="IPR003423">
    <property type="entry name" value="OMP_efflux"/>
</dbReference>
<protein>
    <submittedName>
        <fullName evidence="10 11">Outer membrane protein</fullName>
    </submittedName>
</protein>
<gene>
    <name evidence="10" type="ORF">RED13_001624</name>
    <name evidence="11" type="ORF">SAMN05216578_101491</name>
</gene>
<evidence type="ECO:0000256" key="5">
    <source>
        <dbReference type="ARBA" id="ARBA00022692"/>
    </source>
</evidence>
<evidence type="ECO:0000256" key="2">
    <source>
        <dbReference type="ARBA" id="ARBA00007613"/>
    </source>
</evidence>
<evidence type="ECO:0000256" key="4">
    <source>
        <dbReference type="ARBA" id="ARBA00022452"/>
    </source>
</evidence>
<dbReference type="Proteomes" id="UP000242815">
    <property type="component" value="Unassembled WGS sequence"/>
</dbReference>
<evidence type="ECO:0000256" key="6">
    <source>
        <dbReference type="ARBA" id="ARBA00023136"/>
    </source>
</evidence>
<keyword evidence="6" id="KW-0472">Membrane</keyword>
<dbReference type="Proteomes" id="UP001281217">
    <property type="component" value="Unassembled WGS sequence"/>
</dbReference>
<dbReference type="GO" id="GO:0015288">
    <property type="term" value="F:porin activity"/>
    <property type="evidence" value="ECO:0007669"/>
    <property type="project" value="TreeGrafter"/>
</dbReference>
<dbReference type="OrthoDB" id="9813458at2"/>
<reference evidence="11 12" key="1">
    <citation type="submission" date="2016-10" db="EMBL/GenBank/DDBJ databases">
        <authorList>
            <person name="de Groot N.N."/>
        </authorList>
    </citation>
    <scope>NUCLEOTIDE SEQUENCE [LARGE SCALE GENOMIC DNA]</scope>
    <source>
        <strain evidence="11 12">JCM 18415</strain>
    </source>
</reference>
<evidence type="ECO:0000313" key="13">
    <source>
        <dbReference type="Proteomes" id="UP001281217"/>
    </source>
</evidence>
<dbReference type="STRING" id="1002526.SAMN05216578_101491"/>
<dbReference type="InterPro" id="IPR051906">
    <property type="entry name" value="TolC-like"/>
</dbReference>
<dbReference type="NCBIfam" id="TIGR01844">
    <property type="entry name" value="type_I_sec_TolC"/>
    <property type="match status" value="1"/>
</dbReference>
<evidence type="ECO:0000313" key="12">
    <source>
        <dbReference type="Proteomes" id="UP000242815"/>
    </source>
</evidence>
<reference evidence="10" key="3">
    <citation type="submission" date="2024-05" db="EMBL/GenBank/DDBJ databases">
        <authorList>
            <person name="de Witt J."/>
        </authorList>
    </citation>
    <scope>NUCLEOTIDE SEQUENCE</scope>
    <source>
        <strain evidence="10">FZJ</strain>
    </source>
</reference>
<keyword evidence="4" id="KW-1134">Transmembrane beta strand</keyword>
<dbReference type="Pfam" id="PF02321">
    <property type="entry name" value="OEP"/>
    <property type="match status" value="2"/>
</dbReference>
<dbReference type="SUPFAM" id="SSF56954">
    <property type="entry name" value="Outer membrane efflux proteins (OEP)"/>
    <property type="match status" value="1"/>
</dbReference>
<proteinExistence type="inferred from homology"/>
<dbReference type="InterPro" id="IPR010130">
    <property type="entry name" value="T1SS_OMP_TolC"/>
</dbReference>
<evidence type="ECO:0000256" key="9">
    <source>
        <dbReference type="SAM" id="SignalP"/>
    </source>
</evidence>
<dbReference type="Gene3D" id="1.20.1600.10">
    <property type="entry name" value="Outer membrane efflux proteins (OEP)"/>
    <property type="match status" value="1"/>
</dbReference>
<dbReference type="GO" id="GO:1990281">
    <property type="term" value="C:efflux pump complex"/>
    <property type="evidence" value="ECO:0007669"/>
    <property type="project" value="TreeGrafter"/>
</dbReference>
<keyword evidence="13" id="KW-1185">Reference proteome</keyword>
<keyword evidence="9" id="KW-0732">Signal</keyword>